<evidence type="ECO:0000313" key="4">
    <source>
        <dbReference type="Proteomes" id="UP000053330"/>
    </source>
</evidence>
<gene>
    <name evidence="3" type="ORF">N324_07950</name>
</gene>
<dbReference type="SUPFAM" id="SSF49562">
    <property type="entry name" value="C2 domain (Calcium/lipid-binding domain, CaLB)"/>
    <property type="match status" value="1"/>
</dbReference>
<sequence>VYVKVSLMNHNKFIKSKKTAAVLGSPNPVYNETFSFKADQTELDTASLSLFVLQSIKGESK</sequence>
<dbReference type="AlphaFoldDB" id="A0A091KSY7"/>
<dbReference type="GO" id="GO:0030276">
    <property type="term" value="F:clathrin binding"/>
    <property type="evidence" value="ECO:0007669"/>
    <property type="project" value="TreeGrafter"/>
</dbReference>
<evidence type="ECO:0000313" key="3">
    <source>
        <dbReference type="EMBL" id="KFP42603.1"/>
    </source>
</evidence>
<feature type="non-terminal residue" evidence="3">
    <location>
        <position position="61"/>
    </location>
</feature>
<dbReference type="PANTHER" id="PTHR10024">
    <property type="entry name" value="SYNAPTOTAGMIN"/>
    <property type="match status" value="1"/>
</dbReference>
<feature type="domain" description="C2" evidence="2">
    <location>
        <begin position="1"/>
        <end position="61"/>
    </location>
</feature>
<dbReference type="GO" id="GO:0017156">
    <property type="term" value="P:calcium-ion regulated exocytosis"/>
    <property type="evidence" value="ECO:0007669"/>
    <property type="project" value="TreeGrafter"/>
</dbReference>
<organism evidence="3 4">
    <name type="scientific">Chlamydotis macqueenii</name>
    <name type="common">Macqueen's bustard</name>
    <dbReference type="NCBI Taxonomy" id="187382"/>
    <lineage>
        <taxon>Eukaryota</taxon>
        <taxon>Metazoa</taxon>
        <taxon>Chordata</taxon>
        <taxon>Craniata</taxon>
        <taxon>Vertebrata</taxon>
        <taxon>Euteleostomi</taxon>
        <taxon>Archelosauria</taxon>
        <taxon>Archosauria</taxon>
        <taxon>Dinosauria</taxon>
        <taxon>Saurischia</taxon>
        <taxon>Theropoda</taxon>
        <taxon>Coelurosauria</taxon>
        <taxon>Aves</taxon>
        <taxon>Neognathae</taxon>
        <taxon>Neoaves</taxon>
        <taxon>Otidimorphae</taxon>
        <taxon>Otidiformes</taxon>
        <taxon>Otididae</taxon>
        <taxon>Chlamydotis</taxon>
    </lineage>
</organism>
<keyword evidence="4" id="KW-1185">Reference proteome</keyword>
<protein>
    <submittedName>
        <fullName evidence="3">Synaptotagmin-15</fullName>
    </submittedName>
</protein>
<evidence type="ECO:0000259" key="2">
    <source>
        <dbReference type="PROSITE" id="PS50004"/>
    </source>
</evidence>
<dbReference type="Proteomes" id="UP000053330">
    <property type="component" value="Unassembled WGS sequence"/>
</dbReference>
<dbReference type="InterPro" id="IPR035892">
    <property type="entry name" value="C2_domain_sf"/>
</dbReference>
<dbReference type="GO" id="GO:0001786">
    <property type="term" value="F:phosphatidylserine binding"/>
    <property type="evidence" value="ECO:0007669"/>
    <property type="project" value="TreeGrafter"/>
</dbReference>
<dbReference type="Pfam" id="PF00168">
    <property type="entry name" value="C2"/>
    <property type="match status" value="1"/>
</dbReference>
<dbReference type="GO" id="GO:0005544">
    <property type="term" value="F:calcium-dependent phospholipid binding"/>
    <property type="evidence" value="ECO:0007669"/>
    <property type="project" value="TreeGrafter"/>
</dbReference>
<dbReference type="GO" id="GO:0070382">
    <property type="term" value="C:exocytic vesicle"/>
    <property type="evidence" value="ECO:0007669"/>
    <property type="project" value="TreeGrafter"/>
</dbReference>
<name>A0A091KSY7_9AVES</name>
<reference evidence="3 4" key="1">
    <citation type="submission" date="2014-04" db="EMBL/GenBank/DDBJ databases">
        <title>Genome evolution of avian class.</title>
        <authorList>
            <person name="Zhang G."/>
            <person name="Li C."/>
        </authorList>
    </citation>
    <scope>NUCLEOTIDE SEQUENCE [LARGE SCALE GENOMIC DNA]</scope>
    <source>
        <strain evidence="3">BGI_N324</strain>
    </source>
</reference>
<evidence type="ECO:0000256" key="1">
    <source>
        <dbReference type="ARBA" id="ARBA00006996"/>
    </source>
</evidence>
<dbReference type="PROSITE" id="PS50004">
    <property type="entry name" value="C2"/>
    <property type="match status" value="1"/>
</dbReference>
<dbReference type="PANTHER" id="PTHR10024:SF234">
    <property type="entry name" value="SYNAPTOTAGMIN-15-RELATED"/>
    <property type="match status" value="1"/>
</dbReference>
<comment type="similarity">
    <text evidence="1">Belongs to the synaptotagmin family.</text>
</comment>
<accession>A0A091KSY7</accession>
<dbReference type="EMBL" id="KK753625">
    <property type="protein sequence ID" value="KFP42603.1"/>
    <property type="molecule type" value="Genomic_DNA"/>
</dbReference>
<dbReference type="GO" id="GO:0000149">
    <property type="term" value="F:SNARE binding"/>
    <property type="evidence" value="ECO:0007669"/>
    <property type="project" value="TreeGrafter"/>
</dbReference>
<dbReference type="InterPro" id="IPR000008">
    <property type="entry name" value="C2_dom"/>
</dbReference>
<dbReference type="GO" id="GO:0005886">
    <property type="term" value="C:plasma membrane"/>
    <property type="evidence" value="ECO:0007669"/>
    <property type="project" value="TreeGrafter"/>
</dbReference>
<feature type="non-terminal residue" evidence="3">
    <location>
        <position position="1"/>
    </location>
</feature>
<dbReference type="Gene3D" id="2.60.40.150">
    <property type="entry name" value="C2 domain"/>
    <property type="match status" value="1"/>
</dbReference>
<proteinExistence type="inferred from homology"/>
<dbReference type="GO" id="GO:0005509">
    <property type="term" value="F:calcium ion binding"/>
    <property type="evidence" value="ECO:0007669"/>
    <property type="project" value="TreeGrafter"/>
</dbReference>